<dbReference type="EMBL" id="CP000383">
    <property type="protein sequence ID" value="ABG58242.1"/>
    <property type="molecule type" value="Genomic_DNA"/>
</dbReference>
<evidence type="ECO:0000313" key="2">
    <source>
        <dbReference type="Proteomes" id="UP000001822"/>
    </source>
</evidence>
<gene>
    <name evidence="1" type="ordered locus">CHU_0965</name>
</gene>
<evidence type="ECO:0000313" key="1">
    <source>
        <dbReference type="EMBL" id="ABG58242.1"/>
    </source>
</evidence>
<dbReference type="KEGG" id="chu:CHU_0965"/>
<dbReference type="AlphaFoldDB" id="A0A6N4SPL8"/>
<reference evidence="1 2" key="1">
    <citation type="journal article" date="2007" name="Appl. Environ. Microbiol.">
        <title>Genome sequence of the cellulolytic gliding bacterium Cytophaga hutchinsonii.</title>
        <authorList>
            <person name="Xie G."/>
            <person name="Bruce D.C."/>
            <person name="Challacombe J.F."/>
            <person name="Chertkov O."/>
            <person name="Detter J.C."/>
            <person name="Gilna P."/>
            <person name="Han C.S."/>
            <person name="Lucas S."/>
            <person name="Misra M."/>
            <person name="Myers G.L."/>
            <person name="Richardson P."/>
            <person name="Tapia R."/>
            <person name="Thayer N."/>
            <person name="Thompson L.S."/>
            <person name="Brettin T.S."/>
            <person name="Henrissat B."/>
            <person name="Wilson D.B."/>
            <person name="McBride M.J."/>
        </authorList>
    </citation>
    <scope>NUCLEOTIDE SEQUENCE [LARGE SCALE GENOMIC DNA]</scope>
    <source>
        <strain evidence="2">ATCC 33406 / DSM 1761 / CIP 103989 / NBRC 15051 / NCIMB 9469 / D465</strain>
    </source>
</reference>
<proteinExistence type="predicted"/>
<dbReference type="Proteomes" id="UP000001822">
    <property type="component" value="Chromosome"/>
</dbReference>
<sequence length="66" mass="7916">MHKLLKEINEITLKMEEQYPELYEHLDENPLTIPINPHPHLDTNVFSDYLESLKTLLQNHIDKHLK</sequence>
<name>A0A6N4SPL8_CYTH3</name>
<protein>
    <submittedName>
        <fullName evidence="1">Uncharacterized protein</fullName>
    </submittedName>
</protein>
<organism evidence="1 2">
    <name type="scientific">Cytophaga hutchinsonii (strain ATCC 33406 / DSM 1761 / CIP 103989 / NBRC 15051 / NCIMB 9469 / D465)</name>
    <dbReference type="NCBI Taxonomy" id="269798"/>
    <lineage>
        <taxon>Bacteria</taxon>
        <taxon>Pseudomonadati</taxon>
        <taxon>Bacteroidota</taxon>
        <taxon>Cytophagia</taxon>
        <taxon>Cytophagales</taxon>
        <taxon>Cytophagaceae</taxon>
        <taxon>Cytophaga</taxon>
    </lineage>
</organism>
<keyword evidence="2" id="KW-1185">Reference proteome</keyword>
<accession>A0A6N4SPL8</accession>